<dbReference type="AlphaFoldDB" id="A0A1M6CUC1"/>
<evidence type="ECO:0000313" key="1">
    <source>
        <dbReference type="EMBL" id="SHI64566.1"/>
    </source>
</evidence>
<evidence type="ECO:0008006" key="3">
    <source>
        <dbReference type="Google" id="ProtNLM"/>
    </source>
</evidence>
<proteinExistence type="predicted"/>
<protein>
    <recommendedName>
        <fullName evidence="3">Lipoprotein</fullName>
    </recommendedName>
</protein>
<name>A0A1M6CUC1_9FLAO</name>
<dbReference type="RefSeq" id="WP_073314954.1">
    <property type="nucleotide sequence ID" value="NZ_FQYP01000002.1"/>
</dbReference>
<accession>A0A1M6CUC1</accession>
<organism evidence="1 2">
    <name type="scientific">Aquimarina spongiae</name>
    <dbReference type="NCBI Taxonomy" id="570521"/>
    <lineage>
        <taxon>Bacteria</taxon>
        <taxon>Pseudomonadati</taxon>
        <taxon>Bacteroidota</taxon>
        <taxon>Flavobacteriia</taxon>
        <taxon>Flavobacteriales</taxon>
        <taxon>Flavobacteriaceae</taxon>
        <taxon>Aquimarina</taxon>
    </lineage>
</organism>
<evidence type="ECO:0000313" key="2">
    <source>
        <dbReference type="Proteomes" id="UP000184432"/>
    </source>
</evidence>
<dbReference type="OrthoDB" id="1160533at2"/>
<dbReference type="EMBL" id="FQYP01000002">
    <property type="protein sequence ID" value="SHI64566.1"/>
    <property type="molecule type" value="Genomic_DNA"/>
</dbReference>
<dbReference type="Proteomes" id="UP000184432">
    <property type="component" value="Unassembled WGS sequence"/>
</dbReference>
<dbReference type="PROSITE" id="PS51257">
    <property type="entry name" value="PROKAR_LIPOPROTEIN"/>
    <property type="match status" value="1"/>
</dbReference>
<sequence>MKNILKSIPIWILILILYSCKSVDLRTDYVKNESSQTLEEKGRQLLIESSNKMGYDQLANSEVYETVANFQWKGLWPLMPMNALPGNLNKDIQFRFATNSFDGQVEYLEGRKEGLVQGLQSWEGYKTCVDHKEITRHEHDRYLWGLATYHYLIEAPLTIKDAEIVRYAGEKEFEGKTYETVYVTWGNETPNKQYDRFLIYINKETRFIDLAELTIGDFFLPMPKGLQHATVQWDREKASNGTYLPSTTYIQLGKPRDKQKHVYKYTTRNYKFDSFKKSKLYPVAGLESYGTSKKFTNDQM</sequence>
<gene>
    <name evidence="1" type="ORF">SAMN04488508_102282</name>
</gene>
<reference evidence="2" key="1">
    <citation type="submission" date="2016-11" db="EMBL/GenBank/DDBJ databases">
        <authorList>
            <person name="Varghese N."/>
            <person name="Submissions S."/>
        </authorList>
    </citation>
    <scope>NUCLEOTIDE SEQUENCE [LARGE SCALE GENOMIC DNA]</scope>
    <source>
        <strain evidence="2">DSM 22623</strain>
    </source>
</reference>
<keyword evidence="2" id="KW-1185">Reference proteome</keyword>